<evidence type="ECO:0000256" key="5">
    <source>
        <dbReference type="ARBA" id="ARBA00022771"/>
    </source>
</evidence>
<proteinExistence type="inferred from homology"/>
<feature type="domain" description="KRAB" evidence="15">
    <location>
        <begin position="270"/>
        <end position="339"/>
    </location>
</feature>
<feature type="region of interest" description="Disordered" evidence="13">
    <location>
        <begin position="316"/>
        <end position="356"/>
    </location>
</feature>
<dbReference type="SMART" id="SM00349">
    <property type="entry name" value="KRAB"/>
    <property type="match status" value="1"/>
</dbReference>
<dbReference type="FunFam" id="3.30.160.60:FF:000781">
    <property type="entry name" value="zinc finger protein 205 isoform X1"/>
    <property type="match status" value="1"/>
</dbReference>
<feature type="domain" description="C2H2-type" evidence="14">
    <location>
        <begin position="478"/>
        <end position="505"/>
    </location>
</feature>
<dbReference type="GO" id="GO:0000977">
    <property type="term" value="F:RNA polymerase II transcription regulatory region sequence-specific DNA binding"/>
    <property type="evidence" value="ECO:0007669"/>
    <property type="project" value="TreeGrafter"/>
</dbReference>
<dbReference type="GO" id="GO:1901030">
    <property type="term" value="P:positive regulation of mitochondrial outer membrane permeabilization involved in apoptotic signaling pathway"/>
    <property type="evidence" value="ECO:0007669"/>
    <property type="project" value="Ensembl"/>
</dbReference>
<keyword evidence="17" id="KW-1185">Reference proteome</keyword>
<feature type="domain" description="C2H2-type" evidence="14">
    <location>
        <begin position="506"/>
        <end position="533"/>
    </location>
</feature>
<evidence type="ECO:0000256" key="9">
    <source>
        <dbReference type="ARBA" id="ARBA00023163"/>
    </source>
</evidence>
<evidence type="ECO:0000259" key="15">
    <source>
        <dbReference type="PROSITE" id="PS50805"/>
    </source>
</evidence>
<dbReference type="InterPro" id="IPR036051">
    <property type="entry name" value="KRAB_dom_sf"/>
</dbReference>
<feature type="compositionally biased region" description="Basic and acidic residues" evidence="13">
    <location>
        <begin position="416"/>
        <end position="430"/>
    </location>
</feature>
<gene>
    <name evidence="16" type="primary">ZNF205</name>
</gene>
<feature type="compositionally biased region" description="Low complexity" evidence="13">
    <location>
        <begin position="376"/>
        <end position="387"/>
    </location>
</feature>
<dbReference type="GO" id="GO:0000122">
    <property type="term" value="P:negative regulation of transcription by RNA polymerase II"/>
    <property type="evidence" value="ECO:0007669"/>
    <property type="project" value="Ensembl"/>
</dbReference>
<feature type="domain" description="C2H2-type" evidence="14">
    <location>
        <begin position="646"/>
        <end position="673"/>
    </location>
</feature>
<dbReference type="InterPro" id="IPR050717">
    <property type="entry name" value="C2H2-ZF_Transcription_Reg"/>
</dbReference>
<evidence type="ECO:0000256" key="7">
    <source>
        <dbReference type="ARBA" id="ARBA00023015"/>
    </source>
</evidence>
<keyword evidence="8" id="KW-0238">DNA-binding</keyword>
<reference evidence="16" key="3">
    <citation type="submission" date="2025-09" db="UniProtKB">
        <authorList>
            <consortium name="Ensembl"/>
        </authorList>
    </citation>
    <scope>IDENTIFICATION</scope>
</reference>
<dbReference type="FunFam" id="3.30.160.60:FF:000953">
    <property type="entry name" value="Zinc finger protein 691"/>
    <property type="match status" value="1"/>
</dbReference>
<dbReference type="Gene3D" id="3.30.160.60">
    <property type="entry name" value="Classic Zinc Finger"/>
    <property type="match status" value="8"/>
</dbReference>
<feature type="domain" description="C2H2-type" evidence="14">
    <location>
        <begin position="450"/>
        <end position="477"/>
    </location>
</feature>
<dbReference type="PROSITE" id="PS50157">
    <property type="entry name" value="ZINC_FINGER_C2H2_2"/>
    <property type="match status" value="8"/>
</dbReference>
<feature type="region of interest" description="Disordered" evidence="13">
    <location>
        <begin position="1"/>
        <end position="91"/>
    </location>
</feature>
<dbReference type="PANTHER" id="PTHR14196:SF12">
    <property type="entry name" value="ZINC FINGER PROTEIN 208-LIKE"/>
    <property type="match status" value="1"/>
</dbReference>
<evidence type="ECO:0000313" key="16">
    <source>
        <dbReference type="Ensembl" id="ENSAMEP00000027527.1"/>
    </source>
</evidence>
<dbReference type="Gene3D" id="6.10.140.140">
    <property type="match status" value="1"/>
</dbReference>
<dbReference type="FunFam" id="3.30.160.60:FF:000135">
    <property type="entry name" value="Zinc finger protein 358"/>
    <property type="match status" value="1"/>
</dbReference>
<keyword evidence="7" id="KW-0805">Transcription regulation</keyword>
<dbReference type="GO" id="GO:0008270">
    <property type="term" value="F:zinc ion binding"/>
    <property type="evidence" value="ECO:0007669"/>
    <property type="project" value="UniProtKB-KW"/>
</dbReference>
<dbReference type="SUPFAM" id="SSF57667">
    <property type="entry name" value="beta-beta-alpha zinc fingers"/>
    <property type="match status" value="5"/>
</dbReference>
<reference evidence="16 17" key="1">
    <citation type="journal article" date="2010" name="Nature">
        <title>The sequence and de novo assembly of the giant panda genome.</title>
        <authorList>
            <person name="Li R."/>
            <person name="Fan W."/>
            <person name="Tian G."/>
            <person name="Zhu H."/>
            <person name="He L."/>
            <person name="Cai J."/>
            <person name="Huang Q."/>
            <person name="Cai Q."/>
            <person name="Li B."/>
            <person name="Bai Y."/>
            <person name="Zhang Z."/>
            <person name="Zhang Y."/>
            <person name="Wang W."/>
            <person name="Li J."/>
            <person name="Wei F."/>
            <person name="Li H."/>
            <person name="Jian M."/>
            <person name="Li J."/>
            <person name="Zhang Z."/>
            <person name="Nielsen R."/>
            <person name="Li D."/>
            <person name="Gu W."/>
            <person name="Yang Z."/>
            <person name="Xuan Z."/>
            <person name="Ryder O.A."/>
            <person name="Leung F.C."/>
            <person name="Zhou Y."/>
            <person name="Cao J."/>
            <person name="Sun X."/>
            <person name="Fu Y."/>
            <person name="Fang X."/>
            <person name="Guo X."/>
            <person name="Wang B."/>
            <person name="Hou R."/>
            <person name="Shen F."/>
            <person name="Mu B."/>
            <person name="Ni P."/>
            <person name="Lin R."/>
            <person name="Qian W."/>
            <person name="Wang G."/>
            <person name="Yu C."/>
            <person name="Nie W."/>
            <person name="Wang J."/>
            <person name="Wu Z."/>
            <person name="Liang H."/>
            <person name="Min J."/>
            <person name="Wu Q."/>
            <person name="Cheng S."/>
            <person name="Ruan J."/>
            <person name="Wang M."/>
            <person name="Shi Z."/>
            <person name="Wen M."/>
            <person name="Liu B."/>
            <person name="Ren X."/>
            <person name="Zheng H."/>
            <person name="Dong D."/>
            <person name="Cook K."/>
            <person name="Shan G."/>
            <person name="Zhang H."/>
            <person name="Kosiol C."/>
            <person name="Xie X."/>
            <person name="Lu Z."/>
            <person name="Zheng H."/>
            <person name="Li Y."/>
            <person name="Steiner C.C."/>
            <person name="Lam T.T."/>
            <person name="Lin S."/>
            <person name="Zhang Q."/>
            <person name="Li G."/>
            <person name="Tian J."/>
            <person name="Gong T."/>
            <person name="Liu H."/>
            <person name="Zhang D."/>
            <person name="Fang L."/>
            <person name="Ye C."/>
            <person name="Zhang J."/>
            <person name="Hu W."/>
            <person name="Xu A."/>
            <person name="Ren Y."/>
            <person name="Zhang G."/>
            <person name="Bruford M.W."/>
            <person name="Li Q."/>
            <person name="Ma L."/>
            <person name="Guo Y."/>
            <person name="An N."/>
            <person name="Hu Y."/>
            <person name="Zheng Y."/>
            <person name="Shi Y."/>
            <person name="Li Z."/>
            <person name="Liu Q."/>
            <person name="Chen Y."/>
            <person name="Zhao J."/>
            <person name="Qu N."/>
            <person name="Zhao S."/>
            <person name="Tian F."/>
            <person name="Wang X."/>
            <person name="Wang H."/>
            <person name="Xu L."/>
            <person name="Liu X."/>
            <person name="Vinar T."/>
            <person name="Wang Y."/>
            <person name="Lam T.W."/>
            <person name="Yiu S.M."/>
            <person name="Liu S."/>
            <person name="Zhang H."/>
            <person name="Li D."/>
            <person name="Huang Y."/>
            <person name="Wang X."/>
            <person name="Yang G."/>
            <person name="Jiang Z."/>
            <person name="Wang J."/>
            <person name="Qin N."/>
            <person name="Li L."/>
            <person name="Li J."/>
            <person name="Bolund L."/>
            <person name="Kristiansen K."/>
            <person name="Wong G.K."/>
            <person name="Olson M."/>
            <person name="Zhang X."/>
            <person name="Li S."/>
            <person name="Yang H."/>
            <person name="Wang J."/>
            <person name="Wang J."/>
        </authorList>
    </citation>
    <scope>NUCLEOTIDE SEQUENCE [LARGE SCALE GENOMIC DNA]</scope>
</reference>
<dbReference type="SUPFAM" id="SSF109640">
    <property type="entry name" value="KRAB domain (Kruppel-associated box)"/>
    <property type="match status" value="1"/>
</dbReference>
<dbReference type="FunFam" id="3.30.160.60:FF:000725">
    <property type="entry name" value="zinc finger protein 205 isoform X1"/>
    <property type="match status" value="1"/>
</dbReference>
<dbReference type="Pfam" id="PF01352">
    <property type="entry name" value="KRAB"/>
    <property type="match status" value="1"/>
</dbReference>
<dbReference type="FunFam" id="3.30.160.60:FF:000681">
    <property type="entry name" value="zinc finger protein 205 isoform X1"/>
    <property type="match status" value="1"/>
</dbReference>
<dbReference type="SMART" id="SM00355">
    <property type="entry name" value="ZnF_C2H2"/>
    <property type="match status" value="8"/>
</dbReference>
<evidence type="ECO:0000256" key="3">
    <source>
        <dbReference type="ARBA" id="ARBA00022723"/>
    </source>
</evidence>
<dbReference type="PROSITE" id="PS00028">
    <property type="entry name" value="ZINC_FINGER_C2H2_1"/>
    <property type="match status" value="8"/>
</dbReference>
<dbReference type="FunFam" id="3.30.160.60:FF:000070">
    <property type="entry name" value="zinc finger protein 689 isoform X1"/>
    <property type="match status" value="1"/>
</dbReference>
<feature type="compositionally biased region" description="Polar residues" evidence="13">
    <location>
        <begin position="318"/>
        <end position="331"/>
    </location>
</feature>
<keyword evidence="9" id="KW-0804">Transcription</keyword>
<evidence type="ECO:0000256" key="12">
    <source>
        <dbReference type="PROSITE-ProRule" id="PRU00042"/>
    </source>
</evidence>
<evidence type="ECO:0000256" key="10">
    <source>
        <dbReference type="ARBA" id="ARBA00023242"/>
    </source>
</evidence>
<protein>
    <recommendedName>
        <fullName evidence="11">Transcriptional repressor RHIT</fullName>
    </recommendedName>
</protein>
<dbReference type="GO" id="GO:0005739">
    <property type="term" value="C:mitochondrion"/>
    <property type="evidence" value="ECO:0007669"/>
    <property type="project" value="GOC"/>
</dbReference>
<dbReference type="PANTHER" id="PTHR14196">
    <property type="entry name" value="ODD-SKIPPED - RELATED"/>
    <property type="match status" value="1"/>
</dbReference>
<dbReference type="Ensembl" id="ENSAMET00000047532.1">
    <property type="protein sequence ID" value="ENSAMEP00000027527.1"/>
    <property type="gene ID" value="ENSAMEG00000010576.2"/>
</dbReference>
<evidence type="ECO:0000259" key="14">
    <source>
        <dbReference type="PROSITE" id="PS50157"/>
    </source>
</evidence>
<comment type="similarity">
    <text evidence="2">Belongs to the krueppel C2H2-type zinc-finger protein family.</text>
</comment>
<dbReference type="GO" id="GO:0000981">
    <property type="term" value="F:DNA-binding transcription factor activity, RNA polymerase II-specific"/>
    <property type="evidence" value="ECO:0007669"/>
    <property type="project" value="TreeGrafter"/>
</dbReference>
<dbReference type="GeneTree" id="ENSGT00940000161865"/>
<dbReference type="CDD" id="cd07765">
    <property type="entry name" value="KRAB_A-box"/>
    <property type="match status" value="1"/>
</dbReference>
<feature type="domain" description="C2H2-type" evidence="14">
    <location>
        <begin position="562"/>
        <end position="589"/>
    </location>
</feature>
<feature type="domain" description="C2H2-type" evidence="14">
    <location>
        <begin position="590"/>
        <end position="617"/>
    </location>
</feature>
<dbReference type="PROSITE" id="PS50805">
    <property type="entry name" value="KRAB"/>
    <property type="match status" value="1"/>
</dbReference>
<dbReference type="GO" id="GO:0005634">
    <property type="term" value="C:nucleus"/>
    <property type="evidence" value="ECO:0007669"/>
    <property type="project" value="UniProtKB-SubCell"/>
</dbReference>
<dbReference type="GO" id="GO:0010729">
    <property type="term" value="P:positive regulation of hydrogen peroxide biosynthetic process"/>
    <property type="evidence" value="ECO:0007669"/>
    <property type="project" value="Ensembl"/>
</dbReference>
<dbReference type="Proteomes" id="UP000008912">
    <property type="component" value="Unassembled WGS sequence"/>
</dbReference>
<reference evidence="16" key="2">
    <citation type="submission" date="2025-08" db="UniProtKB">
        <authorList>
            <consortium name="Ensembl"/>
        </authorList>
    </citation>
    <scope>IDENTIFICATION</scope>
</reference>
<dbReference type="Pfam" id="PF00096">
    <property type="entry name" value="zf-C2H2"/>
    <property type="match status" value="7"/>
</dbReference>
<dbReference type="FunFam" id="3.30.160.60:FF:000853">
    <property type="entry name" value="zinc finger protein 205 isoform X1"/>
    <property type="match status" value="1"/>
</dbReference>
<dbReference type="InterPro" id="IPR036236">
    <property type="entry name" value="Znf_C2H2_sf"/>
</dbReference>
<feature type="region of interest" description="Disordered" evidence="13">
    <location>
        <begin position="376"/>
        <end position="447"/>
    </location>
</feature>
<evidence type="ECO:0000256" key="8">
    <source>
        <dbReference type="ARBA" id="ARBA00023125"/>
    </source>
</evidence>
<evidence type="ECO:0000313" key="17">
    <source>
        <dbReference type="Proteomes" id="UP000008912"/>
    </source>
</evidence>
<feature type="domain" description="C2H2-type" evidence="14">
    <location>
        <begin position="618"/>
        <end position="645"/>
    </location>
</feature>
<keyword evidence="5 12" id="KW-0863">Zinc-finger</keyword>
<comment type="subcellular location">
    <subcellularLocation>
        <location evidence="1">Nucleus</location>
    </subcellularLocation>
</comment>
<feature type="compositionally biased region" description="Basic and acidic residues" evidence="13">
    <location>
        <begin position="27"/>
        <end position="38"/>
    </location>
</feature>
<organism evidence="16 17">
    <name type="scientific">Ailuropoda melanoleuca</name>
    <name type="common">Giant panda</name>
    <dbReference type="NCBI Taxonomy" id="9646"/>
    <lineage>
        <taxon>Eukaryota</taxon>
        <taxon>Metazoa</taxon>
        <taxon>Chordata</taxon>
        <taxon>Craniata</taxon>
        <taxon>Vertebrata</taxon>
        <taxon>Euteleostomi</taxon>
        <taxon>Mammalia</taxon>
        <taxon>Eutheria</taxon>
        <taxon>Laurasiatheria</taxon>
        <taxon>Carnivora</taxon>
        <taxon>Caniformia</taxon>
        <taxon>Ursidae</taxon>
        <taxon>Ailuropoda</taxon>
    </lineage>
</organism>
<sequence length="694" mass="75808">MRGRNGSAVLSTSEIEMSADGGGTRAAQDKERAREVPGHGHPGQEMLSELEEMVPLGAARESPHIKTEPEEPYPEGASQGDGAPGTPGWLSLSQGCKEKALFLPGGALPSPQIPMLPREGRTRDRQMAAALLTAWSQVSVPVQVQGWRKSTRVWRDSISDCASSSGSERRTRGWGPAGVRGSPELWLRCWNGSLSLSHLFCYTRLLCYCPPAKATLGRLSRFTIRREGGPHSGQRVGGRGVALLLELSCPSRASRPALESGCFVLFQMPVTFEDVALYLSREEWGRLDHAQQNFYRDVLQKRNGLSLGFPFSRPFWASQGQGKGETSSSCRQMGDEEKTGAIEVGKEEPAPSLAALGDVKSFRSRVGRAQGDVLQCGQQAGSGQSSGPAKDNGQPGPPEERQEKPAPPDTSLTKAQEGHLPEKPREERTGTPESSEEGLAPDGDASKKTYKCEQCGKGFSWHSHLVTHRRTHTGEKPYACTDCGKRFGRSSHLIQHQIIHTGEKPYTCPSCWKSFSHHSTLIQHQRIHTGEKPYVCDCCAKRFTRRSDLVTHQGTHTGAKPHKCPICSKCFTQSSALVTHQRTHTGVKPYPCPECGKCFSQRSNLIAHNRTHTGEKPYHCLDCGKSFSHSSHLTAHQRTHRGVRPYSCPLCGKSFSRRSNLHRHEKIHTTGPKALAMLMLGAAGALAAPPPAPT</sequence>
<evidence type="ECO:0000256" key="11">
    <source>
        <dbReference type="ARBA" id="ARBA00067662"/>
    </source>
</evidence>
<dbReference type="InterPro" id="IPR001909">
    <property type="entry name" value="KRAB"/>
</dbReference>
<feature type="compositionally biased region" description="Basic and acidic residues" evidence="13">
    <location>
        <begin position="333"/>
        <end position="349"/>
    </location>
</feature>
<dbReference type="FunFam" id="3.30.160.60:FF:000984">
    <property type="entry name" value="zinc finger protein 205 isoform X1"/>
    <property type="match status" value="1"/>
</dbReference>
<accession>A0A7N5JMJ1</accession>
<dbReference type="AlphaFoldDB" id="A0A7N5JMJ1"/>
<evidence type="ECO:0000256" key="1">
    <source>
        <dbReference type="ARBA" id="ARBA00004123"/>
    </source>
</evidence>
<evidence type="ECO:0000256" key="2">
    <source>
        <dbReference type="ARBA" id="ARBA00006991"/>
    </source>
</evidence>
<dbReference type="InterPro" id="IPR013087">
    <property type="entry name" value="Znf_C2H2_type"/>
</dbReference>
<evidence type="ECO:0000256" key="4">
    <source>
        <dbReference type="ARBA" id="ARBA00022737"/>
    </source>
</evidence>
<evidence type="ECO:0000256" key="13">
    <source>
        <dbReference type="SAM" id="MobiDB-lite"/>
    </source>
</evidence>
<keyword evidence="6" id="KW-0862">Zinc</keyword>
<evidence type="ECO:0000256" key="6">
    <source>
        <dbReference type="ARBA" id="ARBA00022833"/>
    </source>
</evidence>
<keyword evidence="4" id="KW-0677">Repeat</keyword>
<keyword evidence="10" id="KW-0539">Nucleus</keyword>
<name>A0A7N5JMJ1_AILME</name>
<keyword evidence="3" id="KW-0479">Metal-binding</keyword>
<dbReference type="InParanoid" id="A0A7N5JMJ1"/>
<feature type="domain" description="C2H2-type" evidence="14">
    <location>
        <begin position="534"/>
        <end position="561"/>
    </location>
</feature>